<dbReference type="AlphaFoldDB" id="M2P7T3"/>
<dbReference type="SUPFAM" id="SSF52047">
    <property type="entry name" value="RNI-like"/>
    <property type="match status" value="1"/>
</dbReference>
<keyword evidence="3" id="KW-1185">Reference proteome</keyword>
<feature type="chain" id="PRO_5004022367" description="F-box domain-containing protein" evidence="1">
    <location>
        <begin position="23"/>
        <end position="596"/>
    </location>
</feature>
<proteinExistence type="predicted"/>
<evidence type="ECO:0000313" key="3">
    <source>
        <dbReference type="Proteomes" id="UP000016930"/>
    </source>
</evidence>
<accession>M2P7T3</accession>
<sequence length="596" mass="66931">MPLHYAEAVSLIYIWFLHSVLHLIGCEGHSEASAKQWSHYHSTSGFTSPSLAHDRATFDSSGCGMQCLHPVFHNYDVLREIFELSLDLPYGRRTVAHTARSCKAFLHVALDVLWSDLDDIIPLTALLDANIVDDSVAGVETQAVAPRATISDGDWYIFQCYARRVRKLSIQNDSMSTSVLSAMLRRARGQPVLPGLVGLKWATESSCNTAFVRLLPPTLCWLHVDARFRHGGSPPLDLLSAIYAQIPHVRTLTLSVNGPISLSGISLFRDLKSLTVMQPDCFDTTIDLGAVQAAAHLEDLQDFRIDLPRICPDTIQWSDTSFQTLKKLKVVTLEQHWCNMITLLSAITSPHLTSVNIAFGRTQESPHCPLCGIYVSLDVVKKRWTDCLQEVRIMFFYLPRRGSVTGKHYVLSLRDLLEPLYALRKLRILEISLQHVMKAATPELEEADVWRMGNAWPNLESVKIEAAGVGEDEFAAPPIQSWVCLALQCPRLHTLDVPAARLASLPEQVIQHTRLATQNDCPQSGLRHLLIHRLMPQHSAEPAFTEAASLLCDTFPDLVFNGKIDWRIQCPEWSRLHSAMEKQRRYARDVRDKCDG</sequence>
<evidence type="ECO:0008006" key="4">
    <source>
        <dbReference type="Google" id="ProtNLM"/>
    </source>
</evidence>
<evidence type="ECO:0000256" key="1">
    <source>
        <dbReference type="SAM" id="SignalP"/>
    </source>
</evidence>
<dbReference type="InterPro" id="IPR032675">
    <property type="entry name" value="LRR_dom_sf"/>
</dbReference>
<dbReference type="EMBL" id="KB445819">
    <property type="protein sequence ID" value="EMD31384.1"/>
    <property type="molecule type" value="Genomic_DNA"/>
</dbReference>
<dbReference type="Gene3D" id="3.80.10.10">
    <property type="entry name" value="Ribonuclease Inhibitor"/>
    <property type="match status" value="1"/>
</dbReference>
<evidence type="ECO:0000313" key="2">
    <source>
        <dbReference type="EMBL" id="EMD31384.1"/>
    </source>
</evidence>
<dbReference type="OrthoDB" id="3222238at2759"/>
<name>M2P7T3_CERS8</name>
<reference evidence="2 3" key="1">
    <citation type="journal article" date="2012" name="Proc. Natl. Acad. Sci. U.S.A.">
        <title>Comparative genomics of Ceriporiopsis subvermispora and Phanerochaete chrysosporium provide insight into selective ligninolysis.</title>
        <authorList>
            <person name="Fernandez-Fueyo E."/>
            <person name="Ruiz-Duenas F.J."/>
            <person name="Ferreira P."/>
            <person name="Floudas D."/>
            <person name="Hibbett D.S."/>
            <person name="Canessa P."/>
            <person name="Larrondo L.F."/>
            <person name="James T.Y."/>
            <person name="Seelenfreund D."/>
            <person name="Lobos S."/>
            <person name="Polanco R."/>
            <person name="Tello M."/>
            <person name="Honda Y."/>
            <person name="Watanabe T."/>
            <person name="Watanabe T."/>
            <person name="Ryu J.S."/>
            <person name="Kubicek C.P."/>
            <person name="Schmoll M."/>
            <person name="Gaskell J."/>
            <person name="Hammel K.E."/>
            <person name="St John F.J."/>
            <person name="Vanden Wymelenberg A."/>
            <person name="Sabat G."/>
            <person name="Splinter BonDurant S."/>
            <person name="Syed K."/>
            <person name="Yadav J.S."/>
            <person name="Doddapaneni H."/>
            <person name="Subramanian V."/>
            <person name="Lavin J.L."/>
            <person name="Oguiza J.A."/>
            <person name="Perez G."/>
            <person name="Pisabarro A.G."/>
            <person name="Ramirez L."/>
            <person name="Santoyo F."/>
            <person name="Master E."/>
            <person name="Coutinho P.M."/>
            <person name="Henrissat B."/>
            <person name="Lombard V."/>
            <person name="Magnuson J.K."/>
            <person name="Kuees U."/>
            <person name="Hori C."/>
            <person name="Igarashi K."/>
            <person name="Samejima M."/>
            <person name="Held B.W."/>
            <person name="Barry K.W."/>
            <person name="LaButti K.M."/>
            <person name="Lapidus A."/>
            <person name="Lindquist E.A."/>
            <person name="Lucas S.M."/>
            <person name="Riley R."/>
            <person name="Salamov A.A."/>
            <person name="Hoffmeister D."/>
            <person name="Schwenk D."/>
            <person name="Hadar Y."/>
            <person name="Yarden O."/>
            <person name="de Vries R.P."/>
            <person name="Wiebenga A."/>
            <person name="Stenlid J."/>
            <person name="Eastwood D."/>
            <person name="Grigoriev I.V."/>
            <person name="Berka R.M."/>
            <person name="Blanchette R.A."/>
            <person name="Kersten P."/>
            <person name="Martinez A.T."/>
            <person name="Vicuna R."/>
            <person name="Cullen D."/>
        </authorList>
    </citation>
    <scope>NUCLEOTIDE SEQUENCE [LARGE SCALE GENOMIC DNA]</scope>
    <source>
        <strain evidence="2 3">B</strain>
    </source>
</reference>
<organism evidence="2 3">
    <name type="scientific">Ceriporiopsis subvermispora (strain B)</name>
    <name type="common">White-rot fungus</name>
    <name type="synonym">Gelatoporia subvermispora</name>
    <dbReference type="NCBI Taxonomy" id="914234"/>
    <lineage>
        <taxon>Eukaryota</taxon>
        <taxon>Fungi</taxon>
        <taxon>Dikarya</taxon>
        <taxon>Basidiomycota</taxon>
        <taxon>Agaricomycotina</taxon>
        <taxon>Agaricomycetes</taxon>
        <taxon>Polyporales</taxon>
        <taxon>Gelatoporiaceae</taxon>
        <taxon>Gelatoporia</taxon>
    </lineage>
</organism>
<dbReference type="HOGENOM" id="CLU_021164_3_2_1"/>
<dbReference type="Proteomes" id="UP000016930">
    <property type="component" value="Unassembled WGS sequence"/>
</dbReference>
<feature type="signal peptide" evidence="1">
    <location>
        <begin position="1"/>
        <end position="22"/>
    </location>
</feature>
<gene>
    <name evidence="2" type="ORF">CERSUDRAFT_127409</name>
</gene>
<protein>
    <recommendedName>
        <fullName evidence="4">F-box domain-containing protein</fullName>
    </recommendedName>
</protein>
<keyword evidence="1" id="KW-0732">Signal</keyword>